<evidence type="ECO:0000259" key="1">
    <source>
        <dbReference type="Pfam" id="PF25273"/>
    </source>
</evidence>
<dbReference type="PANTHER" id="PTHR10773">
    <property type="entry name" value="DNA-DIRECTED RNA POLYMERASES I, II, AND III SUBUNIT RPABC2"/>
    <property type="match status" value="1"/>
</dbReference>
<dbReference type="Proteomes" id="UP001153709">
    <property type="component" value="Chromosome 6"/>
</dbReference>
<dbReference type="PANTHER" id="PTHR10773:SF19">
    <property type="match status" value="1"/>
</dbReference>
<dbReference type="EMBL" id="OU898281">
    <property type="protein sequence ID" value="CAG9836150.1"/>
    <property type="molecule type" value="Genomic_DNA"/>
</dbReference>
<dbReference type="Pfam" id="PF25273">
    <property type="entry name" value="DUF7869"/>
    <property type="match status" value="1"/>
</dbReference>
<gene>
    <name evidence="2" type="ORF">DIABBA_LOCUS9263</name>
</gene>
<protein>
    <recommendedName>
        <fullName evidence="1">DUF7869 domain-containing protein</fullName>
    </recommendedName>
</protein>
<sequence>MSQRGKRLVEKAQAQYADLNYYSLNTSNGNEIEVDTRHILPDKEQVSDLPMTHMYGSSGSEYVSCKGVPKGVEMEPKSINEEDRDLISSNINIENKMEVDTQQMSDDDRVLHSPASCLFESSGSEYVPGEEESSDDGDSVKLASIGVSSRENTEQGVGNLEAEENITNVSLEEASSTNNLQTLSVEATNTAEKINIFNSSITTKGTKRIKSFPIKIKTSKLRVRNPDTWKRRKALLAREQGKAYTSSTGKIVPAKIASVENLCTEKCRLKCSSKFKDEERKSIMNNFYALDINGKNALLFKSIIPKPVARIRKNAIKHKSVSYRYTVVSNNEEICVCKKALCSLYQIGMKKLDVIKGKLATGASAPSLDKRGRHCNRPKKLNDLVKQEIMNHILEFPAEDHPKSDTCSICDSGQASEEHHENIKIGFNLMSNDRTKAKNDNTVCYITMDLQQTMPLPKITTSKAFYLRQIWLYNLGIHVVTVNGQRSVFQTWTEDVAGRGSSEIGSCLWNFIQTCDDVKYKKHLITWSDSCGGQNKNFNLIILYQLMIFRGYFDKIDHKFPEVGHTYLDSDRDFGRIEKMLRRHGTIVTPQQYREIIKSAIGKNCMVNDMETYFRDLDKLGTELGLINRKKNLLNQKVRFRDGIKWIRIDEFGSYLYKESYDEYTPFLKVSIFKNKPKEPTENIHFSRILEKTGNISDKKIADIVTQLPYISEEHRGYYERVIREYEQNRNAPIPQKRQRK</sequence>
<keyword evidence="3" id="KW-1185">Reference proteome</keyword>
<feature type="domain" description="DUF7869" evidence="1">
    <location>
        <begin position="480"/>
        <end position="615"/>
    </location>
</feature>
<dbReference type="InterPro" id="IPR057191">
    <property type="entry name" value="DUF7869"/>
</dbReference>
<evidence type="ECO:0000313" key="3">
    <source>
        <dbReference type="Proteomes" id="UP001153709"/>
    </source>
</evidence>
<proteinExistence type="predicted"/>
<reference evidence="2" key="1">
    <citation type="submission" date="2022-01" db="EMBL/GenBank/DDBJ databases">
        <authorList>
            <person name="King R."/>
        </authorList>
    </citation>
    <scope>NUCLEOTIDE SEQUENCE</scope>
</reference>
<organism evidence="2 3">
    <name type="scientific">Diabrotica balteata</name>
    <name type="common">Banded cucumber beetle</name>
    <dbReference type="NCBI Taxonomy" id="107213"/>
    <lineage>
        <taxon>Eukaryota</taxon>
        <taxon>Metazoa</taxon>
        <taxon>Ecdysozoa</taxon>
        <taxon>Arthropoda</taxon>
        <taxon>Hexapoda</taxon>
        <taxon>Insecta</taxon>
        <taxon>Pterygota</taxon>
        <taxon>Neoptera</taxon>
        <taxon>Endopterygota</taxon>
        <taxon>Coleoptera</taxon>
        <taxon>Polyphaga</taxon>
        <taxon>Cucujiformia</taxon>
        <taxon>Chrysomeloidea</taxon>
        <taxon>Chrysomelidae</taxon>
        <taxon>Galerucinae</taxon>
        <taxon>Diabroticina</taxon>
        <taxon>Diabroticites</taxon>
        <taxon>Diabrotica</taxon>
    </lineage>
</organism>
<accession>A0A9N9T3F9</accession>
<name>A0A9N9T3F9_DIABA</name>
<dbReference type="AlphaFoldDB" id="A0A9N9T3F9"/>
<dbReference type="OrthoDB" id="6732375at2759"/>
<evidence type="ECO:0000313" key="2">
    <source>
        <dbReference type="EMBL" id="CAG9836150.1"/>
    </source>
</evidence>